<dbReference type="EMBL" id="RWJN01000715">
    <property type="protein sequence ID" value="TCD59868.1"/>
    <property type="molecule type" value="Genomic_DNA"/>
</dbReference>
<evidence type="ECO:0008006" key="3">
    <source>
        <dbReference type="Google" id="ProtNLM"/>
    </source>
</evidence>
<comment type="caution">
    <text evidence="1">The sequence shown here is derived from an EMBL/GenBank/DDBJ whole genome shotgun (WGS) entry which is preliminary data.</text>
</comment>
<reference evidence="1 2" key="1">
    <citation type="submission" date="2018-11" db="EMBL/GenBank/DDBJ databases">
        <title>Genome assembly of Steccherinum ochraceum LE-BIN_3174, the white-rot fungus of the Steccherinaceae family (The Residual Polyporoid clade, Polyporales, Basidiomycota).</title>
        <authorList>
            <person name="Fedorova T.V."/>
            <person name="Glazunova O.A."/>
            <person name="Landesman E.O."/>
            <person name="Moiseenko K.V."/>
            <person name="Psurtseva N.V."/>
            <person name="Savinova O.S."/>
            <person name="Shakhova N.V."/>
            <person name="Tyazhelova T.V."/>
            <person name="Vasina D.V."/>
        </authorList>
    </citation>
    <scope>NUCLEOTIDE SEQUENCE [LARGE SCALE GENOMIC DNA]</scope>
    <source>
        <strain evidence="1 2">LE-BIN_3174</strain>
    </source>
</reference>
<sequence length="454" mass="50876">METTDLTLMSPTVATIASSLSAMSSSTQVPRVPLELVQEIIGQLRGEAKTLKACTGVSRQWFDSARRYLFQTVAVRVPLDADTHHGFTEFLAFLRANSYQGHHIQSLYLSTTNAWNTDRRISLCKHDLQEILLATPNLRRLVLLIRSRGCNKQCNGRSLVSRPIHLKTLLFDVGSHEDDLGDVLDILRLFGEVDLLNVPSVRPTAKMNNLKDQIRALGPPEHLRIRALTTVYDGGTGGLFLEIAQLTPSVDTISALGAQSLWDARHATLDELLKKNKPRLENLFLDLSTVFADPENDEDMRDWNWLSLESFPCLESIGFMFLVTDIFPGWDEEELDEACYFEEADGYMDMLFAASSSTTVRSITIKVEFELTHKDEEDCGSVLARKVDLEAMAAALDKFVNLETITFGFVDGQQVLDACRPVLQETLTDFDIRGGLRFETMDVGCVPPRIQVDQ</sequence>
<name>A0A4R0R884_9APHY</name>
<evidence type="ECO:0000313" key="1">
    <source>
        <dbReference type="EMBL" id="TCD59868.1"/>
    </source>
</evidence>
<dbReference type="OrthoDB" id="2835132at2759"/>
<dbReference type="STRING" id="92696.A0A4R0R884"/>
<proteinExistence type="predicted"/>
<dbReference type="AlphaFoldDB" id="A0A4R0R884"/>
<dbReference type="Proteomes" id="UP000292702">
    <property type="component" value="Unassembled WGS sequence"/>
</dbReference>
<evidence type="ECO:0000313" key="2">
    <source>
        <dbReference type="Proteomes" id="UP000292702"/>
    </source>
</evidence>
<protein>
    <recommendedName>
        <fullName evidence="3">F-box domain-containing protein</fullName>
    </recommendedName>
</protein>
<organism evidence="1 2">
    <name type="scientific">Steccherinum ochraceum</name>
    <dbReference type="NCBI Taxonomy" id="92696"/>
    <lineage>
        <taxon>Eukaryota</taxon>
        <taxon>Fungi</taxon>
        <taxon>Dikarya</taxon>
        <taxon>Basidiomycota</taxon>
        <taxon>Agaricomycotina</taxon>
        <taxon>Agaricomycetes</taxon>
        <taxon>Polyporales</taxon>
        <taxon>Steccherinaceae</taxon>
        <taxon>Steccherinum</taxon>
    </lineage>
</organism>
<gene>
    <name evidence="1" type="ORF">EIP91_011277</name>
</gene>
<accession>A0A4R0R884</accession>
<keyword evidence="2" id="KW-1185">Reference proteome</keyword>